<dbReference type="VEuPathDB" id="VectorBase:LOC119167390"/>
<dbReference type="GO" id="GO:0005604">
    <property type="term" value="C:basement membrane"/>
    <property type="evidence" value="ECO:0007669"/>
    <property type="project" value="TreeGrafter"/>
</dbReference>
<evidence type="ECO:0000256" key="5">
    <source>
        <dbReference type="PROSITE-ProRule" id="PRU00500"/>
    </source>
</evidence>
<feature type="domain" description="Thyroglobulin type-1" evidence="7">
    <location>
        <begin position="186"/>
        <end position="255"/>
    </location>
</feature>
<evidence type="ECO:0000256" key="1">
    <source>
        <dbReference type="ARBA" id="ARBA00004613"/>
    </source>
</evidence>
<feature type="domain" description="Thyroglobulin type-1" evidence="7">
    <location>
        <begin position="264"/>
        <end position="321"/>
    </location>
</feature>
<dbReference type="AlphaFoldDB" id="A0A9J6DZL9"/>
<dbReference type="InterPro" id="IPR036857">
    <property type="entry name" value="Thyroglobulin_1_sf"/>
</dbReference>
<evidence type="ECO:0000256" key="2">
    <source>
        <dbReference type="ARBA" id="ARBA00022525"/>
    </source>
</evidence>
<accession>A0A9J6DZL9</accession>
<dbReference type="Gene3D" id="4.10.800.10">
    <property type="entry name" value="Thyroglobulin type-1"/>
    <property type="match status" value="2"/>
</dbReference>
<comment type="caution">
    <text evidence="5">Lacks conserved residue(s) required for the propagation of feature annotation.</text>
</comment>
<proteinExistence type="predicted"/>
<feature type="region of interest" description="Disordered" evidence="6">
    <location>
        <begin position="326"/>
        <end position="369"/>
    </location>
</feature>
<dbReference type="GO" id="GO:0005615">
    <property type="term" value="C:extracellular space"/>
    <property type="evidence" value="ECO:0007669"/>
    <property type="project" value="TreeGrafter"/>
</dbReference>
<keyword evidence="4 5" id="KW-1015">Disulfide bond</keyword>
<evidence type="ECO:0000256" key="4">
    <source>
        <dbReference type="ARBA" id="ARBA00023157"/>
    </source>
</evidence>
<evidence type="ECO:0000313" key="9">
    <source>
        <dbReference type="Proteomes" id="UP000821866"/>
    </source>
</evidence>
<dbReference type="Pfam" id="PF00086">
    <property type="entry name" value="Thyroglobulin_1"/>
    <property type="match status" value="2"/>
</dbReference>
<evidence type="ECO:0000256" key="3">
    <source>
        <dbReference type="ARBA" id="ARBA00022737"/>
    </source>
</evidence>
<feature type="disulfide bond" evidence="5">
    <location>
        <begin position="235"/>
        <end position="255"/>
    </location>
</feature>
<comment type="subcellular location">
    <subcellularLocation>
        <location evidence="1">Secreted</location>
    </subcellularLocation>
</comment>
<keyword evidence="3" id="KW-0677">Repeat</keyword>
<sequence>MITHAQVLSEYRSHVAMLPLESTMPCSATLPHIGALNRTPAVNWVKGSLVDVLTTCLPSAAVSVVRTMVTTRLTLAIAVAITAHPMAIITEALLTMVHPPTTTALPNAVAALVLVAHLDLLATINPVATAPDPPAAALDLLVTTMIATRPVPARLAEEVRDSRAVVPLSQVICTLVGYVLCTPTGETDCQRRRRNEQSATGNRTGLLVPECDEHGNYKPIQCFGETIRGRRFCACYDKEFGQIKGPSRSLRSCNCVVAYHEWEHTPASERGSEPHCNATSGEYNPVQCNTTDHWCVETDSGRLLGAKMHGGCSTDLSNISCGIDGTHHGHHGSHGQSPHGSHSDSHHGTHADPHTDASHQSSSHDGHSS</sequence>
<dbReference type="InterPro" id="IPR051950">
    <property type="entry name" value="Dev_reg/Prot_inhib"/>
</dbReference>
<keyword evidence="2" id="KW-0964">Secreted</keyword>
<dbReference type="SUPFAM" id="SSF57610">
    <property type="entry name" value="Thyroglobulin type-1 domain"/>
    <property type="match status" value="2"/>
</dbReference>
<dbReference type="PROSITE" id="PS51162">
    <property type="entry name" value="THYROGLOBULIN_1_2"/>
    <property type="match status" value="2"/>
</dbReference>
<dbReference type="CDD" id="cd00191">
    <property type="entry name" value="TY"/>
    <property type="match status" value="1"/>
</dbReference>
<name>A0A9J6DZL9_RHIMP</name>
<protein>
    <recommendedName>
        <fullName evidence="7">Thyroglobulin type-1 domain-containing protein</fullName>
    </recommendedName>
</protein>
<evidence type="ECO:0000259" key="7">
    <source>
        <dbReference type="PROSITE" id="PS51162"/>
    </source>
</evidence>
<dbReference type="PANTHER" id="PTHR12352:SF3">
    <property type="entry name" value="NIDOGEN-2"/>
    <property type="match status" value="1"/>
</dbReference>
<reference evidence="8" key="2">
    <citation type="submission" date="2021-09" db="EMBL/GenBank/DDBJ databases">
        <authorList>
            <person name="Jia N."/>
            <person name="Wang J."/>
            <person name="Shi W."/>
            <person name="Du L."/>
            <person name="Sun Y."/>
            <person name="Zhan W."/>
            <person name="Jiang J."/>
            <person name="Wang Q."/>
            <person name="Zhang B."/>
            <person name="Ji P."/>
            <person name="Sakyi L.B."/>
            <person name="Cui X."/>
            <person name="Yuan T."/>
            <person name="Jiang B."/>
            <person name="Yang W."/>
            <person name="Lam T.T.-Y."/>
            <person name="Chang Q."/>
            <person name="Ding S."/>
            <person name="Wang X."/>
            <person name="Zhu J."/>
            <person name="Ruan X."/>
            <person name="Zhao L."/>
            <person name="Wei J."/>
            <person name="Que T."/>
            <person name="Du C."/>
            <person name="Cheng J."/>
            <person name="Dai P."/>
            <person name="Han X."/>
            <person name="Huang E."/>
            <person name="Gao Y."/>
            <person name="Liu J."/>
            <person name="Shao H."/>
            <person name="Ye R."/>
            <person name="Li L."/>
            <person name="Wei W."/>
            <person name="Wang X."/>
            <person name="Wang C."/>
            <person name="Huo Q."/>
            <person name="Li W."/>
            <person name="Guo W."/>
            <person name="Chen H."/>
            <person name="Chen S."/>
            <person name="Zhou L."/>
            <person name="Zhou L."/>
            <person name="Ni X."/>
            <person name="Tian J."/>
            <person name="Zhou Y."/>
            <person name="Sheng Y."/>
            <person name="Liu T."/>
            <person name="Pan Y."/>
            <person name="Xia L."/>
            <person name="Li J."/>
            <person name="Zhao F."/>
            <person name="Cao W."/>
        </authorList>
    </citation>
    <scope>NUCLEOTIDE SEQUENCE</scope>
    <source>
        <strain evidence="8">Rmic-2018</strain>
        <tissue evidence="8">Larvae</tissue>
    </source>
</reference>
<gene>
    <name evidence="8" type="ORF">HPB51_006909</name>
</gene>
<dbReference type="SMART" id="SM00211">
    <property type="entry name" value="TY"/>
    <property type="match status" value="2"/>
</dbReference>
<evidence type="ECO:0000256" key="6">
    <source>
        <dbReference type="SAM" id="MobiDB-lite"/>
    </source>
</evidence>
<dbReference type="Proteomes" id="UP000821866">
    <property type="component" value="Chromosome 4"/>
</dbReference>
<dbReference type="GO" id="GO:0007160">
    <property type="term" value="P:cell-matrix adhesion"/>
    <property type="evidence" value="ECO:0007669"/>
    <property type="project" value="TreeGrafter"/>
</dbReference>
<dbReference type="PANTHER" id="PTHR12352">
    <property type="entry name" value="SECRETED MODULAR CALCIUM-BINDING PROTEIN"/>
    <property type="match status" value="1"/>
</dbReference>
<feature type="compositionally biased region" description="Basic and acidic residues" evidence="6">
    <location>
        <begin position="341"/>
        <end position="369"/>
    </location>
</feature>
<organism evidence="8 9">
    <name type="scientific">Rhipicephalus microplus</name>
    <name type="common">Cattle tick</name>
    <name type="synonym">Boophilus microplus</name>
    <dbReference type="NCBI Taxonomy" id="6941"/>
    <lineage>
        <taxon>Eukaryota</taxon>
        <taxon>Metazoa</taxon>
        <taxon>Ecdysozoa</taxon>
        <taxon>Arthropoda</taxon>
        <taxon>Chelicerata</taxon>
        <taxon>Arachnida</taxon>
        <taxon>Acari</taxon>
        <taxon>Parasitiformes</taxon>
        <taxon>Ixodida</taxon>
        <taxon>Ixodoidea</taxon>
        <taxon>Ixodidae</taxon>
        <taxon>Rhipicephalinae</taxon>
        <taxon>Rhipicephalus</taxon>
        <taxon>Boophilus</taxon>
    </lineage>
</organism>
<keyword evidence="9" id="KW-1185">Reference proteome</keyword>
<dbReference type="InterPro" id="IPR000716">
    <property type="entry name" value="Thyroglobulin_1"/>
</dbReference>
<dbReference type="EMBL" id="JABSTU010000006">
    <property type="protein sequence ID" value="KAH8027476.1"/>
    <property type="molecule type" value="Genomic_DNA"/>
</dbReference>
<comment type="caution">
    <text evidence="8">The sequence shown here is derived from an EMBL/GenBank/DDBJ whole genome shotgun (WGS) entry which is preliminary data.</text>
</comment>
<reference evidence="8" key="1">
    <citation type="journal article" date="2020" name="Cell">
        <title>Large-Scale Comparative Analyses of Tick Genomes Elucidate Their Genetic Diversity and Vector Capacities.</title>
        <authorList>
            <consortium name="Tick Genome and Microbiome Consortium (TIGMIC)"/>
            <person name="Jia N."/>
            <person name="Wang J."/>
            <person name="Shi W."/>
            <person name="Du L."/>
            <person name="Sun Y."/>
            <person name="Zhan W."/>
            <person name="Jiang J.F."/>
            <person name="Wang Q."/>
            <person name="Zhang B."/>
            <person name="Ji P."/>
            <person name="Bell-Sakyi L."/>
            <person name="Cui X.M."/>
            <person name="Yuan T.T."/>
            <person name="Jiang B.G."/>
            <person name="Yang W.F."/>
            <person name="Lam T.T."/>
            <person name="Chang Q.C."/>
            <person name="Ding S.J."/>
            <person name="Wang X.J."/>
            <person name="Zhu J.G."/>
            <person name="Ruan X.D."/>
            <person name="Zhao L."/>
            <person name="Wei J.T."/>
            <person name="Ye R.Z."/>
            <person name="Que T.C."/>
            <person name="Du C.H."/>
            <person name="Zhou Y.H."/>
            <person name="Cheng J.X."/>
            <person name="Dai P.F."/>
            <person name="Guo W.B."/>
            <person name="Han X.H."/>
            <person name="Huang E.J."/>
            <person name="Li L.F."/>
            <person name="Wei W."/>
            <person name="Gao Y.C."/>
            <person name="Liu J.Z."/>
            <person name="Shao H.Z."/>
            <person name="Wang X."/>
            <person name="Wang C.C."/>
            <person name="Yang T.C."/>
            <person name="Huo Q.B."/>
            <person name="Li W."/>
            <person name="Chen H.Y."/>
            <person name="Chen S.E."/>
            <person name="Zhou L.G."/>
            <person name="Ni X.B."/>
            <person name="Tian J.H."/>
            <person name="Sheng Y."/>
            <person name="Liu T."/>
            <person name="Pan Y.S."/>
            <person name="Xia L.Y."/>
            <person name="Li J."/>
            <person name="Zhao F."/>
            <person name="Cao W.C."/>
        </authorList>
    </citation>
    <scope>NUCLEOTIDE SEQUENCE</scope>
    <source>
        <strain evidence="8">Rmic-2018</strain>
    </source>
</reference>
<evidence type="ECO:0000313" key="8">
    <source>
        <dbReference type="EMBL" id="KAH8027476.1"/>
    </source>
</evidence>